<proteinExistence type="predicted"/>
<organism evidence="1 2">
    <name type="scientific">Diploscapter pachys</name>
    <dbReference type="NCBI Taxonomy" id="2018661"/>
    <lineage>
        <taxon>Eukaryota</taxon>
        <taxon>Metazoa</taxon>
        <taxon>Ecdysozoa</taxon>
        <taxon>Nematoda</taxon>
        <taxon>Chromadorea</taxon>
        <taxon>Rhabditida</taxon>
        <taxon>Rhabditina</taxon>
        <taxon>Rhabditomorpha</taxon>
        <taxon>Rhabditoidea</taxon>
        <taxon>Rhabditidae</taxon>
        <taxon>Diploscapter</taxon>
    </lineage>
</organism>
<gene>
    <name evidence="1" type="ORF">WR25_07804</name>
</gene>
<dbReference type="Proteomes" id="UP000218231">
    <property type="component" value="Unassembled WGS sequence"/>
</dbReference>
<evidence type="ECO:0000313" key="1">
    <source>
        <dbReference type="EMBL" id="PAV63695.1"/>
    </source>
</evidence>
<keyword evidence="2" id="KW-1185">Reference proteome</keyword>
<comment type="caution">
    <text evidence="1">The sequence shown here is derived from an EMBL/GenBank/DDBJ whole genome shotgun (WGS) entry which is preliminary data.</text>
</comment>
<protein>
    <submittedName>
        <fullName evidence="1">Uncharacterized protein</fullName>
    </submittedName>
</protein>
<reference evidence="1 2" key="1">
    <citation type="journal article" date="2017" name="Curr. Biol.">
        <title>Genome architecture and evolution of a unichromosomal asexual nematode.</title>
        <authorList>
            <person name="Fradin H."/>
            <person name="Zegar C."/>
            <person name="Gutwein M."/>
            <person name="Lucas J."/>
            <person name="Kovtun M."/>
            <person name="Corcoran D."/>
            <person name="Baugh L.R."/>
            <person name="Kiontke K."/>
            <person name="Gunsalus K."/>
            <person name="Fitch D.H."/>
            <person name="Piano F."/>
        </authorList>
    </citation>
    <scope>NUCLEOTIDE SEQUENCE [LARGE SCALE GENOMIC DNA]</scope>
    <source>
        <strain evidence="1">PF1309</strain>
    </source>
</reference>
<sequence>MADNENIRFKDKEEAKQVLLFCVMNLLNVFAITREELIDQLKYEQDAANTFERRIHRRVKPVAWIAGE</sequence>
<evidence type="ECO:0000313" key="2">
    <source>
        <dbReference type="Proteomes" id="UP000218231"/>
    </source>
</evidence>
<dbReference type="AlphaFoldDB" id="A0A2A2JPR8"/>
<name>A0A2A2JPR8_9BILA</name>
<accession>A0A2A2JPR8</accession>
<dbReference type="EMBL" id="LIAE01010298">
    <property type="protein sequence ID" value="PAV63695.1"/>
    <property type="molecule type" value="Genomic_DNA"/>
</dbReference>